<dbReference type="AlphaFoldDB" id="A0A1T5DTV4"/>
<reference evidence="2" key="1">
    <citation type="submission" date="2017-02" db="EMBL/GenBank/DDBJ databases">
        <authorList>
            <person name="Varghese N."/>
            <person name="Submissions S."/>
        </authorList>
    </citation>
    <scope>NUCLEOTIDE SEQUENCE [LARGE SCALE GENOMIC DNA]</scope>
    <source>
        <strain evidence="2">ATCC 35199</strain>
    </source>
</reference>
<proteinExistence type="predicted"/>
<evidence type="ECO:0000313" key="2">
    <source>
        <dbReference type="Proteomes" id="UP000243406"/>
    </source>
</evidence>
<dbReference type="EMBL" id="FUYN01000016">
    <property type="protein sequence ID" value="SKB75242.1"/>
    <property type="molecule type" value="Genomic_DNA"/>
</dbReference>
<dbReference type="RefSeq" id="WP_079590865.1">
    <property type="nucleotide sequence ID" value="NZ_FUYN01000016.1"/>
</dbReference>
<evidence type="ECO:0000313" key="1">
    <source>
        <dbReference type="EMBL" id="SKB75242.1"/>
    </source>
</evidence>
<gene>
    <name evidence="1" type="ORF">SAMN02745120_0152</name>
</gene>
<organism evidence="1 2">
    <name type="scientific">Acetoanaerobium noterae</name>
    <dbReference type="NCBI Taxonomy" id="745369"/>
    <lineage>
        <taxon>Bacteria</taxon>
        <taxon>Bacillati</taxon>
        <taxon>Bacillota</taxon>
        <taxon>Clostridia</taxon>
        <taxon>Peptostreptococcales</taxon>
        <taxon>Filifactoraceae</taxon>
        <taxon>Acetoanaerobium</taxon>
    </lineage>
</organism>
<accession>A0A1T5DTV4</accession>
<protein>
    <submittedName>
        <fullName evidence="1">Uncharacterized protein</fullName>
    </submittedName>
</protein>
<keyword evidence="2" id="KW-1185">Reference proteome</keyword>
<name>A0A1T5DTV4_9FIRM</name>
<sequence length="64" mass="7697">MKLDLTIQELEFIFDILPSVSEFEVQKEIEFRKNNVKLTDLEFKTYVDSYRLLRNKLLKAVSEK</sequence>
<dbReference type="Proteomes" id="UP000243406">
    <property type="component" value="Unassembled WGS sequence"/>
</dbReference>